<feature type="compositionally biased region" description="Basic and acidic residues" evidence="2">
    <location>
        <begin position="1759"/>
        <end position="1777"/>
    </location>
</feature>
<feature type="compositionally biased region" description="Polar residues" evidence="2">
    <location>
        <begin position="2486"/>
        <end position="2505"/>
    </location>
</feature>
<feature type="compositionally biased region" description="Low complexity" evidence="2">
    <location>
        <begin position="1683"/>
        <end position="1694"/>
    </location>
</feature>
<feature type="compositionally biased region" description="Pro residues" evidence="2">
    <location>
        <begin position="597"/>
        <end position="608"/>
    </location>
</feature>
<feature type="compositionally biased region" description="Basic and acidic residues" evidence="2">
    <location>
        <begin position="3299"/>
        <end position="3311"/>
    </location>
</feature>
<dbReference type="PANTHER" id="PTHR16207:SF11">
    <property type="entry name" value="SET DOMAIN-CONTAINING PROTEIN"/>
    <property type="match status" value="1"/>
</dbReference>
<feature type="compositionally biased region" description="Polar residues" evidence="2">
    <location>
        <begin position="1601"/>
        <end position="1682"/>
    </location>
</feature>
<feature type="compositionally biased region" description="Basic and acidic residues" evidence="2">
    <location>
        <begin position="1784"/>
        <end position="1795"/>
    </location>
</feature>
<feature type="compositionally biased region" description="Basic and acidic residues" evidence="2">
    <location>
        <begin position="1228"/>
        <end position="1243"/>
    </location>
</feature>
<name>A0A8B8BAI6_CRAVI</name>
<evidence type="ECO:0000256" key="2">
    <source>
        <dbReference type="SAM" id="MobiDB-lite"/>
    </source>
</evidence>
<feature type="compositionally biased region" description="Basic and acidic residues" evidence="2">
    <location>
        <begin position="3495"/>
        <end position="3504"/>
    </location>
</feature>
<feature type="compositionally biased region" description="Polar residues" evidence="2">
    <location>
        <begin position="3634"/>
        <end position="3662"/>
    </location>
</feature>
<feature type="compositionally biased region" description="Polar residues" evidence="2">
    <location>
        <begin position="2549"/>
        <end position="2560"/>
    </location>
</feature>
<dbReference type="InterPro" id="IPR022188">
    <property type="entry name" value="TASOR_DUF3715"/>
</dbReference>
<feature type="compositionally biased region" description="Basic and acidic residues" evidence="2">
    <location>
        <begin position="18"/>
        <end position="34"/>
    </location>
</feature>
<dbReference type="RefSeq" id="XP_022299749.1">
    <property type="nucleotide sequence ID" value="XM_022444041.1"/>
</dbReference>
<keyword evidence="1" id="KW-0175">Coiled coil</keyword>
<dbReference type="KEGG" id="cvn:111108271"/>
<feature type="region of interest" description="Disordered" evidence="2">
    <location>
        <begin position="3634"/>
        <end position="3667"/>
    </location>
</feature>
<feature type="compositionally biased region" description="Low complexity" evidence="2">
    <location>
        <begin position="644"/>
        <end position="654"/>
    </location>
</feature>
<feature type="compositionally biased region" description="Basic and acidic residues" evidence="2">
    <location>
        <begin position="1725"/>
        <end position="1735"/>
    </location>
</feature>
<feature type="region of interest" description="Disordered" evidence="2">
    <location>
        <begin position="15"/>
        <end position="34"/>
    </location>
</feature>
<gene>
    <name evidence="5" type="primary">LOC111108271</name>
</gene>
<protein>
    <submittedName>
        <fullName evidence="5">Titin homolog isoform X1</fullName>
    </submittedName>
</protein>
<feature type="compositionally biased region" description="Basic and acidic residues" evidence="2">
    <location>
        <begin position="1075"/>
        <end position="1085"/>
    </location>
</feature>
<evidence type="ECO:0000259" key="3">
    <source>
        <dbReference type="Pfam" id="PF12509"/>
    </source>
</evidence>
<dbReference type="Proteomes" id="UP000694844">
    <property type="component" value="Chromosome 8"/>
</dbReference>
<feature type="region of interest" description="Disordered" evidence="2">
    <location>
        <begin position="566"/>
        <end position="895"/>
    </location>
</feature>
<feature type="compositionally biased region" description="Polar residues" evidence="2">
    <location>
        <begin position="788"/>
        <end position="801"/>
    </location>
</feature>
<feature type="region of interest" description="Disordered" evidence="2">
    <location>
        <begin position="3495"/>
        <end position="3575"/>
    </location>
</feature>
<feature type="region of interest" description="Disordered" evidence="2">
    <location>
        <begin position="4126"/>
        <end position="4152"/>
    </location>
</feature>
<feature type="compositionally biased region" description="Low complexity" evidence="2">
    <location>
        <begin position="1475"/>
        <end position="1486"/>
    </location>
</feature>
<feature type="region of interest" description="Disordered" evidence="2">
    <location>
        <begin position="1011"/>
        <end position="1045"/>
    </location>
</feature>
<feature type="compositionally biased region" description="Basic and acidic residues" evidence="2">
    <location>
        <begin position="967"/>
        <end position="978"/>
    </location>
</feature>
<feature type="compositionally biased region" description="Polar residues" evidence="2">
    <location>
        <begin position="1186"/>
        <end position="1200"/>
    </location>
</feature>
<feature type="region of interest" description="Disordered" evidence="2">
    <location>
        <begin position="1075"/>
        <end position="1544"/>
    </location>
</feature>
<feature type="region of interest" description="Disordered" evidence="2">
    <location>
        <begin position="4543"/>
        <end position="4573"/>
    </location>
</feature>
<feature type="region of interest" description="Disordered" evidence="2">
    <location>
        <begin position="4451"/>
        <end position="4470"/>
    </location>
</feature>
<feature type="region of interest" description="Disordered" evidence="2">
    <location>
        <begin position="3012"/>
        <end position="3202"/>
    </location>
</feature>
<feature type="compositionally biased region" description="Basic and acidic residues" evidence="2">
    <location>
        <begin position="1342"/>
        <end position="1426"/>
    </location>
</feature>
<feature type="domain" description="TASOR pseudo-PARP" evidence="3">
    <location>
        <begin position="154"/>
        <end position="298"/>
    </location>
</feature>
<dbReference type="PANTHER" id="PTHR16207">
    <property type="entry name" value="SET DOMAIN-CONTAINING PROTEIN"/>
    <property type="match status" value="1"/>
</dbReference>
<feature type="region of interest" description="Disordered" evidence="2">
    <location>
        <begin position="946"/>
        <end position="978"/>
    </location>
</feature>
<accession>A0A8B8BAI6</accession>
<feature type="region of interest" description="Disordered" evidence="2">
    <location>
        <begin position="502"/>
        <end position="553"/>
    </location>
</feature>
<feature type="compositionally biased region" description="Basic and acidic residues" evidence="2">
    <location>
        <begin position="3086"/>
        <end position="3112"/>
    </location>
</feature>
<evidence type="ECO:0000313" key="5">
    <source>
        <dbReference type="RefSeq" id="XP_022299749.1"/>
    </source>
</evidence>
<feature type="compositionally biased region" description="Basic and acidic residues" evidence="2">
    <location>
        <begin position="1167"/>
        <end position="1185"/>
    </location>
</feature>
<feature type="compositionally biased region" description="Low complexity" evidence="2">
    <location>
        <begin position="1573"/>
        <end position="1591"/>
    </location>
</feature>
<feature type="compositionally biased region" description="Polar residues" evidence="2">
    <location>
        <begin position="4126"/>
        <end position="4142"/>
    </location>
</feature>
<feature type="compositionally biased region" description="Basic and acidic residues" evidence="2">
    <location>
        <begin position="946"/>
        <end position="958"/>
    </location>
</feature>
<feature type="compositionally biased region" description="Basic and acidic residues" evidence="2">
    <location>
        <begin position="2461"/>
        <end position="2472"/>
    </location>
</feature>
<feature type="compositionally biased region" description="Acidic residues" evidence="2">
    <location>
        <begin position="3012"/>
        <end position="3029"/>
    </location>
</feature>
<feature type="region of interest" description="Disordered" evidence="2">
    <location>
        <begin position="1886"/>
        <end position="1937"/>
    </location>
</feature>
<feature type="region of interest" description="Disordered" evidence="2">
    <location>
        <begin position="2003"/>
        <end position="2063"/>
    </location>
</feature>
<feature type="compositionally biased region" description="Polar residues" evidence="2">
    <location>
        <begin position="3166"/>
        <end position="3177"/>
    </location>
</feature>
<feature type="region of interest" description="Disordered" evidence="2">
    <location>
        <begin position="1572"/>
        <end position="1700"/>
    </location>
</feature>
<feature type="compositionally biased region" description="Polar residues" evidence="2">
    <location>
        <begin position="4543"/>
        <end position="4558"/>
    </location>
</feature>
<keyword evidence="4" id="KW-1185">Reference proteome</keyword>
<feature type="compositionally biased region" description="Basic and acidic residues" evidence="2">
    <location>
        <begin position="3041"/>
        <end position="3053"/>
    </location>
</feature>
<dbReference type="Gene3D" id="3.90.228.10">
    <property type="match status" value="1"/>
</dbReference>
<feature type="region of interest" description="Disordered" evidence="2">
    <location>
        <begin position="2092"/>
        <end position="2126"/>
    </location>
</feature>
<feature type="compositionally biased region" description="Polar residues" evidence="2">
    <location>
        <begin position="2050"/>
        <end position="2063"/>
    </location>
</feature>
<feature type="compositionally biased region" description="Basic and acidic residues" evidence="2">
    <location>
        <begin position="1314"/>
        <end position="1324"/>
    </location>
</feature>
<feature type="compositionally biased region" description="Basic and acidic residues" evidence="2">
    <location>
        <begin position="1894"/>
        <end position="1933"/>
    </location>
</feature>
<feature type="compositionally biased region" description="Polar residues" evidence="2">
    <location>
        <begin position="3126"/>
        <end position="3135"/>
    </location>
</feature>
<reference evidence="5" key="1">
    <citation type="submission" date="2025-08" db="UniProtKB">
        <authorList>
            <consortium name="RefSeq"/>
        </authorList>
    </citation>
    <scope>IDENTIFICATION</scope>
    <source>
        <tissue evidence="5">Whole sample</tissue>
    </source>
</reference>
<feature type="compositionally biased region" description="Basic and acidic residues" evidence="2">
    <location>
        <begin position="1487"/>
        <end position="1497"/>
    </location>
</feature>
<feature type="region of interest" description="Disordered" evidence="2">
    <location>
        <begin position="313"/>
        <end position="340"/>
    </location>
</feature>
<feature type="compositionally biased region" description="Pro residues" evidence="2">
    <location>
        <begin position="537"/>
        <end position="548"/>
    </location>
</feature>
<feature type="compositionally biased region" description="Basic and acidic residues" evidence="2">
    <location>
        <begin position="3064"/>
        <end position="3079"/>
    </location>
</feature>
<feature type="compositionally biased region" description="Basic and acidic residues" evidence="2">
    <location>
        <begin position="1448"/>
        <end position="1468"/>
    </location>
</feature>
<feature type="compositionally biased region" description="Basic and acidic residues" evidence="2">
    <location>
        <begin position="1281"/>
        <end position="1306"/>
    </location>
</feature>
<feature type="compositionally biased region" description="Low complexity" evidence="2">
    <location>
        <begin position="740"/>
        <end position="751"/>
    </location>
</feature>
<feature type="compositionally biased region" description="Basic and acidic residues" evidence="2">
    <location>
        <begin position="3526"/>
        <end position="3536"/>
    </location>
</feature>
<feature type="compositionally biased region" description="Basic and acidic residues" evidence="2">
    <location>
        <begin position="2527"/>
        <end position="2547"/>
    </location>
</feature>
<feature type="compositionally biased region" description="Acidic residues" evidence="2">
    <location>
        <begin position="1086"/>
        <end position="1096"/>
    </location>
</feature>
<feature type="compositionally biased region" description="Polar residues" evidence="2">
    <location>
        <begin position="4235"/>
        <end position="4249"/>
    </location>
</feature>
<evidence type="ECO:0000313" key="4">
    <source>
        <dbReference type="Proteomes" id="UP000694844"/>
    </source>
</evidence>
<dbReference type="GeneID" id="111108271"/>
<dbReference type="GO" id="GO:0045814">
    <property type="term" value="P:negative regulation of gene expression, epigenetic"/>
    <property type="evidence" value="ECO:0007669"/>
    <property type="project" value="InterPro"/>
</dbReference>
<evidence type="ECO:0000256" key="1">
    <source>
        <dbReference type="SAM" id="Coils"/>
    </source>
</evidence>
<feature type="compositionally biased region" description="Basic and acidic residues" evidence="2">
    <location>
        <begin position="1250"/>
        <end position="1263"/>
    </location>
</feature>
<dbReference type="InterPro" id="IPR046432">
    <property type="entry name" value="TASOR"/>
</dbReference>
<feature type="region of interest" description="Disordered" evidence="2">
    <location>
        <begin position="3253"/>
        <end position="3314"/>
    </location>
</feature>
<feature type="region of interest" description="Disordered" evidence="2">
    <location>
        <begin position="1724"/>
        <end position="1795"/>
    </location>
</feature>
<feature type="region of interest" description="Disordered" evidence="2">
    <location>
        <begin position="2456"/>
        <end position="2567"/>
    </location>
</feature>
<dbReference type="GO" id="GO:0005654">
    <property type="term" value="C:nucleoplasm"/>
    <property type="evidence" value="ECO:0007669"/>
    <property type="project" value="TreeGrafter"/>
</dbReference>
<feature type="compositionally biased region" description="Polar residues" evidence="2">
    <location>
        <begin position="576"/>
        <end position="589"/>
    </location>
</feature>
<organism evidence="4 5">
    <name type="scientific">Crassostrea virginica</name>
    <name type="common">Eastern oyster</name>
    <dbReference type="NCBI Taxonomy" id="6565"/>
    <lineage>
        <taxon>Eukaryota</taxon>
        <taxon>Metazoa</taxon>
        <taxon>Spiralia</taxon>
        <taxon>Lophotrochozoa</taxon>
        <taxon>Mollusca</taxon>
        <taxon>Bivalvia</taxon>
        <taxon>Autobranchia</taxon>
        <taxon>Pteriomorphia</taxon>
        <taxon>Ostreida</taxon>
        <taxon>Ostreoidea</taxon>
        <taxon>Ostreidae</taxon>
        <taxon>Crassostrea</taxon>
    </lineage>
</organism>
<feature type="compositionally biased region" description="Polar residues" evidence="2">
    <location>
        <begin position="4458"/>
        <end position="4467"/>
    </location>
</feature>
<dbReference type="OrthoDB" id="5960959at2759"/>
<feature type="region of interest" description="Disordered" evidence="2">
    <location>
        <begin position="2596"/>
        <end position="2673"/>
    </location>
</feature>
<dbReference type="Pfam" id="PF12509">
    <property type="entry name" value="DUF3715"/>
    <property type="match status" value="1"/>
</dbReference>
<feature type="coiled-coil region" evidence="1">
    <location>
        <begin position="2821"/>
        <end position="2854"/>
    </location>
</feature>
<feature type="region of interest" description="Disordered" evidence="2">
    <location>
        <begin position="4235"/>
        <end position="4262"/>
    </location>
</feature>
<feature type="compositionally biased region" description="Basic and acidic residues" evidence="2">
    <location>
        <begin position="1126"/>
        <end position="1137"/>
    </location>
</feature>
<feature type="compositionally biased region" description="Low complexity" evidence="2">
    <location>
        <begin position="826"/>
        <end position="836"/>
    </location>
</feature>
<sequence>MANLFDRLQETFTLQNSEKPKDASSVLEKDDITKPHVTQEIDEATATKEDLVSAYTVNKQDGGKTNVVKISSQKGGDATKMKNESTFVIPKRKNDDNDILVDLMFNSREFQYEILPAIVKSYRTAQSSEKFKYTKVQSVHNRELLKQYLEKRKELRTNGYTDKEACDCVAFLCVEDEELVYKICRDGIPIGNYPRSCLGHPLMGVQLCKHADVIKPTPLHPNETGYLILCKIIKGRIKSVAESIEENPLEPTPHFDCHVISTPPDSTASPQSLFESSQVYMYEYGEEGVMQYPRNVCPVAVVSFVYEKDSRDAKSSSPRVHHPVHRGGSAPGTSSRGGEGDQEFVVWSGSLTIKGLYACNVEMTSSAAFVKPAALGGQINISSKLSVKQVQQKYLRNVSGIRRSCEGYWNGYYVNACELRPVSSEGRSHFQRVMNYLGKHNAVAIQKLKKDVTLLMLTQSELTYQLGLSRPHQYPVLLYCIFLSKTSARKRLSHTVSARKDINHLTKLPHPPTSPPFSATKSTKSEDSIKAPQTSPFHPPSSPYPAIPHSPVRDYYRSPSSNIVSWPQHSPYGSPRNPSVPSTPQSPATYGSGHIPLTPPYGMPPSPHMSPGGALHAPFHGPYQGPEFHTPPRRSSRDSYQGTSYSSESKSASSFIPPNTFHSGPNFDPHGLPRPSFSPQSPHHYPPHPSDPRIHGSMPLFGNDLGFNGPRFHDSSRNPMQGPTFPERFDPNRSPCLTLPPSFQSSSPSDPRFNTPLYLKMHNNSSDPFHSPSKPEWSQLSPYKGMSTDRTNSSHNAQTTLHRSDPRLMKNMSPKVNPVAPMPRGSTSETHSSPSSIGMHSPMELSTAKMSPLSIPSPQQMPAIASLTPPPPQVPPPPPANLPEPPKPSRVSSIPVSYDSGFLYKPPASSLLQHDKVKRVFEEQCVAQEIQQRAKEAIKRHLLARSRIESKKVQEVGKPKRGPSLSDSKEKVAQSAEDMKQLLESSLDIRVPAKKKSELLVKKKEILRGKPEEAMKEKPKIKGKYPIEKLKNRGKHVEGRPKDKDVIKLKIPEPETFKLDSLEDIARMRKITEDEIKRESERQNMDEMEMEEDLAEEVQKTSKKRPKEREETLQQGKRCPSETDELSSKKAKIDTANDMKNFLNLSLEEDKPSEPAPVKAEINASKRQHEMKKGGEGRLEAENKTRPQTYTGDKQMSTENVPVKEKEAKTSVLASQSSGLEKGVQGKTESEKVKDKVREKQVVEETGGVKSEKPKDKPQKMETDVSDSSGRWDNPLKKKRQDSESDGERKIENQKGKIIIIKEIRMIRVNSDGCEIKSPEKDPENLVPGRSCVNPIPIPLEESSKVVEKKMEKQRDKESEARKIDGDDPKRREKDVKRDRDDRKKEKDGRRDGPEKRREKDRARKGESKDRRKLEDTKKHLVHYSDSESESSRSQSSSLKSRRSATPKSDDSRDAVPRYKKVYPDFKPGRPPAKFPKAAGASSSGSHSDRKPGDQRRSSLTQRARHQHSSSSSYDRKKGIAGISKRTDLQGKGKVKSVVSSRKDFRAHQAIIEGIITSAKVPLKKIPKIQTQKLSSKSSLTLEHTSSSPLHISEDSKRSSTDVVQSTTKGSSTDVVQSTTKGSSTDVVQSTTKGSSTDVVQSTTKGSSTDVVQSTTKGSSTDVVQSTTKGSFTDVVQSTTKGSSTVTDVVPSTSKQLMKQNNIKEQLTPDNGPVESHQMEVNCGKTEDDTSHLHGDGSSGQLLMECESEEVKTSSQVTKEPEETKMELPTEMGDGKKVSSANTKTDEEKGDRVSKCTDNQANAAESQSVLSDVVCTGAETQKKVGDVTATDYHNKEELGGEITPGSEIENVVEKVITTDRKMEEECEEVISEKGEGEKKAEDILLLGDQPESDMVDRQVKESVDDHGKKSIDGHGKDGIDGHGGKESKGKDPLTKGADNYFNTIRVKERTFSPKSVTVKNSSRREKDLFNLMNSFIPRSVKNSKEIKHSEISNECIQQIMHSELPSECGQELGSSEERERESPPPGLLYDLVDLETGRDSPQTGEIPLTNPLQNPLHSNSVDTTSLVNSHLNQTSKSGVSKGKDLVSVEQTGQDSLLEEGLNSVQQNSTTEREPVKSGQAKRSHKVFSDLVHPGLDRGLVQGECSDEIQMSSGEVYEPDPDRVVQEPNPDRVIQGMPSKQDLKITVTNDIPVESKFKWISREQLVKDCIHGRHPDMPPSEVPLINAINSVIHKILPEKEGRIRSISTSDLSDTGESTTSNHKLGGYSDDEFVFNFEEESFQLEKSQVGEEDTTMVDNIESGMDQVMKESDNVMATSSEVEKIINMMKSQLEDSNDAISISSFSSSQTSYKSLSSSVNSQGNFEKALNDQLNSLSDGLDLLMQCGSDSLSFLTPTEGKELSGVIENTMRTLKASMQGPSAGLEKEAPKITMTTPQETELSHSVDGEVDVVDYSVQVPNSEMDQNKDTIQRKADTPQNKATIQRKADTPQNMDTIQQKADTPQNTDKIQQRADPLQNKDTIQQKADALQNKDKIQQRADALQNKDKIQQRADAQQNKDTIQQRADPLQNKDKIQQKAEELQNKNTIQQKADALQNKNTIQRKADPLQNKDTIQQRADPLQNKDTIQQRADPLQNKDKIQQRADPLQNKDTIQQRADPLQNKDTIQQRADPLQNKDKIQQKADALQNKDKIQQKADALQNKDKIQQKADALQNKDKIQQKADALQNKDTIQRRADALQNKDTIQQKADTLQNKDTIQRKADALQNKDTIQRKADTLQNKDTIQRKADALQNKDTIQRKADTPQNKDTIQQRADPLQNKDTIQRKADALQNKDTIQQKADALQNNDKIQQRADVLQDNRTTKDETAFWSRILGFSNLNHKSLPSFSTPPRKEKINGEKQEEDDSVIILNEDPQLKKGEADLEVVVIPDSPNPEENIIIPSEGNSEPEEAVKDVLIISESPSSFEIEFSSSEEKDNETIVDERKLETDCSTRRISPIRFPVLSKITVMKKKCAFETDDSEEEIPDDNNNIEEIPDGNNNNNIEASNTEKGRNREEKPHVKLHATAQEKSAQEAKKMVRQEDGLKTESIVSGKDKAKEKIVPNKESVSGRESSHKEKTLTVMIPETKRKLLSQRQSPTLTVQAEVKRGESSPRHSPRIQNGEGKDKVMSLGERTSSQPPTAESQPKRRDVFSRLSPQINEDVKLPESVSPVKEVRTIQIGPSKLSKDILSQTVDVEKLGENKNKQSKEDSLVVITVSNERSEVRKKSRSKSPVANRRLSNYKPPPTSANAEPLSQGGPIRNKGKTNREERQYHPYRKEKAKPKHSWSFDIAYNSLRELMHDLTVSSYKSRHLRPKHQRTNSRFANYTFVRSDVPESIPGGNGNEEEVDDHFDENAIPDFEERKRKADLVDELTLGEQEEEDLTAEREVYMMEDSEQLDEEKVENTVESNRKIVPQMLANLPSRTVGSSTDCRKDQDCKPEKQELKFELDMKCSDDRSVVMKSKTPTENKHLTTGVKVPSSLDDRPKNLAVEDGEKATKKDTEQVSNQDEALNGTEIDAQSRENQDSVNNSVQFADPSSECPGSDVEFGIEGSGDWIILDDASDGLNDRCSEKDLGLPFKEGIVKPRLDTPCTEDVNIQENSLLTSNPYNASTTNSKENTADNNLSNSCDETEKEVDREKVISSVNLDLEPKWEESVSVPLVDVNLGGNTDVTEYVNEHKGSNSSLNKTVMEVQDMSISEVDVSGCHSEGEMEDDPFVPLIYLTGVKGKTFWCQHKDACLEDNHEKKVLNNDQEQDIGDVKRENGEKILSSPLEQKMQGGLEEDFEKRQYYSSGLELVKEGVDIKPGWDVHVERVEDNDLGNKTDIDKTGCSLEPSVLSINMDDELMNRMSKYPSLNEFVDKERGDKGVTEENITPAERENKCLIEGKLNPTEMKTVEDLSKSKFNEVMDSVEILDSKETECQRDSEVPCEKNTGFETISFSSHQMNISQLYFDDKKTSKTRNSCDQIIHSVEVLRDKGISKRDLKKATHVNTSVGKTDEVNCKEDLEVKEGIKKVEEQTNGNVEIIESKDNLIETMEDKCTSAENEGNQTESMFAEPRLLDESNTDCLQGHLDPSDIVNSNTDLSVSMETDQTMSDECTTSTNVTSTPNKEHGHFSKPISMNISDDIVEEEKNKLDFLPEDSLDRGEGLRLLMRTYDNNSGSESFNSSAESYMDHNLSGIKAHPEEDSWTEMEVRISGISNEKSSSNHPQGSGITVTEEPNICPGEEGFEEAKTDDLEEIETQRDADSSFDTEQRLEDIMSVICDSQQEKRKEEEETLGRYCPMKTRKISGSECDLCDDQLCLAKVKCLAGPLDPLEEAMLSSGILDIHDIPVGSVIEIDSDETVDQLEINSKNVVFVECKRNQVCSSYKFAELSGISPDSKSIEQRVKNTEKIVRRGTASDFLISDDGVEEEDSVISIEDSGHSSSTETDYISDSIDSEGEELTRGDDLSKLIVSEFFQVKQLNKSIDTVCKLPKTTTESLISNRECSEACHQEFKVQKEVDKLKNNAPSKSLATSCKNTSRPQLKKPGTGNDVRKKNQNIVRPLAPKSKDVLFPSSQNLPSTNLMYSMSFSNKLVMQNFNFSSPQTNVLPSYQLPVSPLMVEPRFQSLPLGSLFPHTQFQPFSAVASRTGSPFPSLLYPYTNYPTRSQVSQLLPLQALCPFPTSPSFELTNDRFEAFRRMNNAIGIEPRFQSPPFGSIPMFGSINVARPMLQSSSVTPSHRPPSFYVNRNVTPERSAKIISNIRGSPSHLTSEQSHLLPPISSFTQRKVADNRSGERPIPGNNKLSPSAINVPKQQHLTCQQPLGTPSHLSLYDSGISKQIHSGRSLQTPFPPSAAMAPLDMTISAKTIPSSTGEEKLTSVVTPRRQGRVGAGRNLFECFNQSGDQGAVTLRDKVTSGKIPVGHVRPMSFSSCGEHKQD</sequence>
<feature type="compositionally biased region" description="Pro residues" evidence="2">
    <location>
        <begin position="868"/>
        <end position="888"/>
    </location>
</feature>
<proteinExistence type="predicted"/>